<evidence type="ECO:0000256" key="2">
    <source>
        <dbReference type="SAM" id="SignalP"/>
    </source>
</evidence>
<dbReference type="eggNOG" id="ENOG502QRXF">
    <property type="taxonomic scope" value="Eukaryota"/>
</dbReference>
<evidence type="ECO:0000313" key="4">
    <source>
        <dbReference type="Proteomes" id="UP000007148"/>
    </source>
</evidence>
<dbReference type="AlphaFoldDB" id="G4TBQ4"/>
<feature type="signal peptide" evidence="2">
    <location>
        <begin position="1"/>
        <end position="24"/>
    </location>
</feature>
<dbReference type="EMBL" id="CAFZ01000039">
    <property type="protein sequence ID" value="CCA68738.1"/>
    <property type="molecule type" value="Genomic_DNA"/>
</dbReference>
<feature type="compositionally biased region" description="Basic and acidic residues" evidence="1">
    <location>
        <begin position="980"/>
        <end position="990"/>
    </location>
</feature>
<dbReference type="InParanoid" id="G4TBQ4"/>
<accession>G4TBQ4</accession>
<feature type="compositionally biased region" description="Basic and acidic residues" evidence="1">
    <location>
        <begin position="856"/>
        <end position="873"/>
    </location>
</feature>
<dbReference type="HOGENOM" id="CLU_010063_2_0_1"/>
<proteinExistence type="predicted"/>
<name>G4TBQ4_SERID</name>
<keyword evidence="4" id="KW-1185">Reference proteome</keyword>
<dbReference type="InterPro" id="IPR052577">
    <property type="entry name" value="VWA7"/>
</dbReference>
<feature type="region of interest" description="Disordered" evidence="1">
    <location>
        <begin position="159"/>
        <end position="179"/>
    </location>
</feature>
<reference evidence="3 4" key="1">
    <citation type="journal article" date="2011" name="PLoS Pathog.">
        <title>Endophytic Life Strategies Decoded by Genome and Transcriptome Analyses of the Mutualistic Root Symbiont Piriformospora indica.</title>
        <authorList>
            <person name="Zuccaro A."/>
            <person name="Lahrmann U."/>
            <person name="Guldener U."/>
            <person name="Langen G."/>
            <person name="Pfiffi S."/>
            <person name="Biedenkopf D."/>
            <person name="Wong P."/>
            <person name="Samans B."/>
            <person name="Grimm C."/>
            <person name="Basiewicz M."/>
            <person name="Murat C."/>
            <person name="Martin F."/>
            <person name="Kogel K.H."/>
        </authorList>
    </citation>
    <scope>NUCLEOTIDE SEQUENCE [LARGE SCALE GENOMIC DNA]</scope>
    <source>
        <strain evidence="3 4">DSM 11827</strain>
    </source>
</reference>
<keyword evidence="2" id="KW-0732">Signal</keyword>
<feature type="compositionally biased region" description="Polar residues" evidence="1">
    <location>
        <begin position="586"/>
        <end position="598"/>
    </location>
</feature>
<dbReference type="OrthoDB" id="2506204at2759"/>
<feature type="compositionally biased region" description="Polar residues" evidence="1">
    <location>
        <begin position="781"/>
        <end position="800"/>
    </location>
</feature>
<feature type="compositionally biased region" description="Low complexity" evidence="1">
    <location>
        <begin position="608"/>
        <end position="671"/>
    </location>
</feature>
<dbReference type="InterPro" id="IPR010816">
    <property type="entry name" value="Het-C"/>
</dbReference>
<dbReference type="PANTHER" id="PTHR14905">
    <property type="entry name" value="NG37"/>
    <property type="match status" value="1"/>
</dbReference>
<dbReference type="STRING" id="1109443.G4TBQ4"/>
<comment type="caution">
    <text evidence="3">The sequence shown here is derived from an EMBL/GenBank/DDBJ whole genome shotgun (WGS) entry which is preliminary data.</text>
</comment>
<evidence type="ECO:0000256" key="1">
    <source>
        <dbReference type="SAM" id="MobiDB-lite"/>
    </source>
</evidence>
<evidence type="ECO:0000313" key="3">
    <source>
        <dbReference type="EMBL" id="CCA68738.1"/>
    </source>
</evidence>
<dbReference type="OMA" id="VQDCGHG"/>
<feature type="compositionally biased region" description="Low complexity" evidence="1">
    <location>
        <begin position="716"/>
        <end position="742"/>
    </location>
</feature>
<feature type="region of interest" description="Disordered" evidence="1">
    <location>
        <begin position="570"/>
        <end position="990"/>
    </location>
</feature>
<feature type="compositionally biased region" description="Polar residues" evidence="1">
    <location>
        <begin position="672"/>
        <end position="683"/>
    </location>
</feature>
<organism evidence="3 4">
    <name type="scientific">Serendipita indica (strain DSM 11827)</name>
    <name type="common">Root endophyte fungus</name>
    <name type="synonym">Piriformospora indica</name>
    <dbReference type="NCBI Taxonomy" id="1109443"/>
    <lineage>
        <taxon>Eukaryota</taxon>
        <taxon>Fungi</taxon>
        <taxon>Dikarya</taxon>
        <taxon>Basidiomycota</taxon>
        <taxon>Agaricomycotina</taxon>
        <taxon>Agaricomycetes</taxon>
        <taxon>Sebacinales</taxon>
        <taxon>Serendipitaceae</taxon>
        <taxon>Serendipita</taxon>
    </lineage>
</organism>
<feature type="compositionally biased region" description="Basic and acidic residues" evidence="1">
    <location>
        <begin position="905"/>
        <end position="938"/>
    </location>
</feature>
<feature type="compositionally biased region" description="Basic and acidic residues" evidence="1">
    <location>
        <begin position="945"/>
        <end position="970"/>
    </location>
</feature>
<feature type="compositionally biased region" description="Basic and acidic residues" evidence="1">
    <location>
        <begin position="822"/>
        <end position="831"/>
    </location>
</feature>
<gene>
    <name evidence="3" type="ORF">PIIN_11777</name>
</gene>
<feature type="chain" id="PRO_5003468348" evidence="2">
    <location>
        <begin position="25"/>
        <end position="990"/>
    </location>
</feature>
<dbReference type="Proteomes" id="UP000007148">
    <property type="component" value="Unassembled WGS sequence"/>
</dbReference>
<dbReference type="Pfam" id="PF07217">
    <property type="entry name" value="Het-C"/>
    <property type="match status" value="1"/>
</dbReference>
<dbReference type="PANTHER" id="PTHR14905:SF7">
    <property type="entry name" value="VON WILLEBRAND FACTOR A DOMAIN-CONTAINING PROTEIN 7"/>
    <property type="match status" value="1"/>
</dbReference>
<sequence>MTLSSRTAFLFALCLLAFIPSVSAFGAGEIPNWTYLEGKAFRHLDIESILENIVRWRGSRGSGAGGLLGAAVGLLASGGGEKKFTKADVNRVYFGNWLRDYSQALDISGLSHATFDTIIIVLRVLAFMTFGYATQEFELMADKIGTYLPVEHIGKFNNPKGYGGDEDPRKYNKNLRPPINPRELEIDQRTGMKNYIANSGQGWDTSADHVRRSLEKVIQLARQSGGHRSPELYEAYRLLGGCLHTLEDLLAHSNWIELFLTKQGHREVFCHVGENVTVNAPGGQRVPPLVTGTFGSADFIFSVMGEAGDKLSESSVSELSKKVNDAQGKQNTLSTVKNLLGTINSAGGGDSSSDVAKADEIQKQAYSFNPDSYVTEDVQKTLWDILQWRDTIMRKVDTIMEKIPGLEQTTEQLTDALNVFVYTTIEPYLKPVLMTCSQGLGAGSRAVIDQDDQYEVFDNGNASDPSHSMISMIFHQSRIPKLTLTSFDNILNEPAGKIAKVVVEVAVNKVVEAWSDNSVDVNHTINEILKAFHHPYFADDRCEIQQAMAQTARKWLEGLGNDQRTVISRLTKESVRDGKNKRLGSDENTPMHSHTVGANQRAHGGRASGRIASGAKPQQHQGGYGGQSQQSSYGQSQPSGHGQSQQSSYGQSQHQQQSYGGQAQYGGRQPQSGNDSYGTQGSYGRSERDEYGGSHQTQQQRYGQDHDNSYGGSRGSGNTYGSSGNTYGSSGNTYGSSGNTHGSSRRDEDEGYGGGRTQHQQYGGSTRRDDEDRPSGGYGRQEQSYGRQEQSYGRQEQSYGRNEPTYGRQEDRSSGYGASRDIYSRSEEKSGYGRQQESSGYGLGRHDESSGYGHSSRHEEESSGYGKRQESSRYGEQTSYGSSGYGSRRDDNETYGVERMNLGGRGEERGYGGKSYGDDDDRRKKQGKHDSDDEDSRRKQYGKQGKHESDDEDSRRKQYGKRNSDSDDEKKRKHHGKKHHDNDNEGYSRY</sequence>
<feature type="compositionally biased region" description="Basic and acidic residues" evidence="1">
    <location>
        <begin position="570"/>
        <end position="585"/>
    </location>
</feature>
<protein>
    <submittedName>
        <fullName evidence="3">Related to Het-c heterokaryon incompatibility protein</fullName>
    </submittedName>
</protein>